<gene>
    <name evidence="2" type="ORF">B0T19DRAFT_157763</name>
</gene>
<proteinExistence type="predicted"/>
<name>A0AAE0ILF1_9PEZI</name>
<accession>A0AAE0ILF1</accession>
<comment type="caution">
    <text evidence="2">The sequence shown here is derived from an EMBL/GenBank/DDBJ whole genome shotgun (WGS) entry which is preliminary data.</text>
</comment>
<sequence length="579" mass="62580">MQSSRVWRWPWPGLLPTALLLLAVAGVNCQETGNHPDWPRWCGKVYQPGYPSFDPGGQTVPPTPVAGAPLLNIQFKPRYSLYLDSEKQAEFIVDAGLSQFHGQPLWTSNTTFPGRANKNTLTFSIQLVENDTVLVADTVAVNSTGSLFAVDLSRLTPSLSPIQVILRGAPAGNNGNQTWTATSSLLYLPEKSNGSVTKIDNLHGGLLFRNAASPGGRFEPLLAYGFFSSYDGFLGTNNSTAAIQHYADLGLNAMTPLTIYRDSAAAFAYMDGINLKFMYDLREGYKNLTHVREQALAARDAEAIFAYWSADEPDGWQDPFAQPVAAYDLLHELDPYHPVAVVLNCQNYHFAEYSAGADILMADVYPIGINATWSKWGTACNATLGDCGCDNCSGAGVRDVPARLDDLANYERWLGLWPKTKMHCPQSFHGEGYWGRDPTPDEEYAMTALALNHGAQGLVSWVYPTSEVLGEAHGAMARVVTAAPVVEFLVGGDRPHRVDVEGGVVDAAYWVVGGRVLVCVVNGGYVDVGGRVEVPVPVAGGMSIAGTPWGNVKWRLEGGKLVVDVLPALATSLVILEVV</sequence>
<evidence type="ECO:0000313" key="2">
    <source>
        <dbReference type="EMBL" id="KAK3327262.1"/>
    </source>
</evidence>
<feature type="signal peptide" evidence="1">
    <location>
        <begin position="1"/>
        <end position="29"/>
    </location>
</feature>
<evidence type="ECO:0000256" key="1">
    <source>
        <dbReference type="SAM" id="SignalP"/>
    </source>
</evidence>
<feature type="chain" id="PRO_5041971099" description="Glycoside hydrolase subgroup catalytic core protein" evidence="1">
    <location>
        <begin position="30"/>
        <end position="579"/>
    </location>
</feature>
<reference evidence="2" key="1">
    <citation type="journal article" date="2023" name="Mol. Phylogenet. Evol.">
        <title>Genome-scale phylogeny and comparative genomics of the fungal order Sordariales.</title>
        <authorList>
            <person name="Hensen N."/>
            <person name="Bonometti L."/>
            <person name="Westerberg I."/>
            <person name="Brannstrom I.O."/>
            <person name="Guillou S."/>
            <person name="Cros-Aarteil S."/>
            <person name="Calhoun S."/>
            <person name="Haridas S."/>
            <person name="Kuo A."/>
            <person name="Mondo S."/>
            <person name="Pangilinan J."/>
            <person name="Riley R."/>
            <person name="LaButti K."/>
            <person name="Andreopoulos B."/>
            <person name="Lipzen A."/>
            <person name="Chen C."/>
            <person name="Yan M."/>
            <person name="Daum C."/>
            <person name="Ng V."/>
            <person name="Clum A."/>
            <person name="Steindorff A."/>
            <person name="Ohm R.A."/>
            <person name="Martin F."/>
            <person name="Silar P."/>
            <person name="Natvig D.O."/>
            <person name="Lalanne C."/>
            <person name="Gautier V."/>
            <person name="Ament-Velasquez S.L."/>
            <person name="Kruys A."/>
            <person name="Hutchinson M.I."/>
            <person name="Powell A.J."/>
            <person name="Barry K."/>
            <person name="Miller A.N."/>
            <person name="Grigoriev I.V."/>
            <person name="Debuchy R."/>
            <person name="Gladieux P."/>
            <person name="Hiltunen Thoren M."/>
            <person name="Johannesson H."/>
        </authorList>
    </citation>
    <scope>NUCLEOTIDE SEQUENCE</scope>
    <source>
        <strain evidence="2">SMH4131-1</strain>
    </source>
</reference>
<organism evidence="2 3">
    <name type="scientific">Cercophora scortea</name>
    <dbReference type="NCBI Taxonomy" id="314031"/>
    <lineage>
        <taxon>Eukaryota</taxon>
        <taxon>Fungi</taxon>
        <taxon>Dikarya</taxon>
        <taxon>Ascomycota</taxon>
        <taxon>Pezizomycotina</taxon>
        <taxon>Sordariomycetes</taxon>
        <taxon>Sordariomycetidae</taxon>
        <taxon>Sordariales</taxon>
        <taxon>Lasiosphaeriaceae</taxon>
        <taxon>Cercophora</taxon>
    </lineage>
</organism>
<dbReference type="Proteomes" id="UP001286456">
    <property type="component" value="Unassembled WGS sequence"/>
</dbReference>
<evidence type="ECO:0008006" key="4">
    <source>
        <dbReference type="Google" id="ProtNLM"/>
    </source>
</evidence>
<reference evidence="2" key="2">
    <citation type="submission" date="2023-06" db="EMBL/GenBank/DDBJ databases">
        <authorList>
            <consortium name="Lawrence Berkeley National Laboratory"/>
            <person name="Haridas S."/>
            <person name="Hensen N."/>
            <person name="Bonometti L."/>
            <person name="Westerberg I."/>
            <person name="Brannstrom I.O."/>
            <person name="Guillou S."/>
            <person name="Cros-Aarteil S."/>
            <person name="Calhoun S."/>
            <person name="Kuo A."/>
            <person name="Mondo S."/>
            <person name="Pangilinan J."/>
            <person name="Riley R."/>
            <person name="Labutti K."/>
            <person name="Andreopoulos B."/>
            <person name="Lipzen A."/>
            <person name="Chen C."/>
            <person name="Yanf M."/>
            <person name="Daum C."/>
            <person name="Ng V."/>
            <person name="Clum A."/>
            <person name="Steindorff A."/>
            <person name="Ohm R."/>
            <person name="Martin F."/>
            <person name="Silar P."/>
            <person name="Natvig D."/>
            <person name="Lalanne C."/>
            <person name="Gautier V."/>
            <person name="Ament-Velasquez S.L."/>
            <person name="Kruys A."/>
            <person name="Hutchinson M.I."/>
            <person name="Powell A.J."/>
            <person name="Barry K."/>
            <person name="Miller A.N."/>
            <person name="Grigoriev I.V."/>
            <person name="Debuchy R."/>
            <person name="Gladieux P."/>
            <person name="Thoren M.H."/>
            <person name="Johannesson H."/>
        </authorList>
    </citation>
    <scope>NUCLEOTIDE SEQUENCE</scope>
    <source>
        <strain evidence="2">SMH4131-1</strain>
    </source>
</reference>
<dbReference type="Gene3D" id="3.20.20.80">
    <property type="entry name" value="Glycosidases"/>
    <property type="match status" value="1"/>
</dbReference>
<protein>
    <recommendedName>
        <fullName evidence="4">Glycoside hydrolase subgroup catalytic core protein</fullName>
    </recommendedName>
</protein>
<dbReference type="EMBL" id="JAUEPO010000003">
    <property type="protein sequence ID" value="KAK3327262.1"/>
    <property type="molecule type" value="Genomic_DNA"/>
</dbReference>
<evidence type="ECO:0000313" key="3">
    <source>
        <dbReference type="Proteomes" id="UP001286456"/>
    </source>
</evidence>
<dbReference type="AlphaFoldDB" id="A0AAE0ILF1"/>
<keyword evidence="3" id="KW-1185">Reference proteome</keyword>
<keyword evidence="1" id="KW-0732">Signal</keyword>